<name>A0A1I0R218_9FIRM</name>
<gene>
    <name evidence="2" type="ORF">SAMN05421659_11173</name>
</gene>
<keyword evidence="1" id="KW-1133">Transmembrane helix</keyword>
<evidence type="ECO:0000313" key="3">
    <source>
        <dbReference type="Proteomes" id="UP000199701"/>
    </source>
</evidence>
<keyword evidence="3" id="KW-1185">Reference proteome</keyword>
<accession>A0A1I0R218</accession>
<keyword evidence="1" id="KW-0812">Transmembrane</keyword>
<sequence>MIHYYFHNMDINQFAFWFFLYSFCGWCMECVVIRRDLGHWENRGFAKMPFCVIYGVGTFIAYHLFAPIQNNYFALYIAGAIGATIFEYLTANIMMKLFGEVWWNYEYKKFNYKGVICLESSLGWGLLSLFIFGFFNKRVEFFVKSLNHEFVVVISSVIVISYLVDFTYHFTRSVFAKRDQEDVVNNSLNDFV</sequence>
<feature type="transmembrane region" description="Helical" evidence="1">
    <location>
        <begin position="72"/>
        <end position="94"/>
    </location>
</feature>
<organism evidence="2 3">
    <name type="scientific">[Clostridium] fimetarium</name>
    <dbReference type="NCBI Taxonomy" id="99656"/>
    <lineage>
        <taxon>Bacteria</taxon>
        <taxon>Bacillati</taxon>
        <taxon>Bacillota</taxon>
        <taxon>Clostridia</taxon>
        <taxon>Lachnospirales</taxon>
        <taxon>Lachnospiraceae</taxon>
    </lineage>
</organism>
<protein>
    <submittedName>
        <fullName evidence="2">Uncharacterized membrane protein</fullName>
    </submittedName>
</protein>
<dbReference type="RefSeq" id="WP_092455096.1">
    <property type="nucleotide sequence ID" value="NZ_FOJI01000011.1"/>
</dbReference>
<dbReference type="AlphaFoldDB" id="A0A1I0R218"/>
<dbReference type="Pfam" id="PF06541">
    <property type="entry name" value="ABC_trans_CmpB"/>
    <property type="match status" value="1"/>
</dbReference>
<feature type="transmembrane region" description="Helical" evidence="1">
    <location>
        <begin position="14"/>
        <end position="33"/>
    </location>
</feature>
<feature type="transmembrane region" description="Helical" evidence="1">
    <location>
        <begin position="150"/>
        <end position="168"/>
    </location>
</feature>
<evidence type="ECO:0000256" key="1">
    <source>
        <dbReference type="SAM" id="Phobius"/>
    </source>
</evidence>
<reference evidence="2 3" key="1">
    <citation type="submission" date="2016-10" db="EMBL/GenBank/DDBJ databases">
        <authorList>
            <person name="de Groot N.N."/>
        </authorList>
    </citation>
    <scope>NUCLEOTIDE SEQUENCE [LARGE SCALE GENOMIC DNA]</scope>
    <source>
        <strain evidence="2 3">DSM 9179</strain>
    </source>
</reference>
<feature type="transmembrane region" description="Helical" evidence="1">
    <location>
        <begin position="115"/>
        <end position="135"/>
    </location>
</feature>
<evidence type="ECO:0000313" key="2">
    <source>
        <dbReference type="EMBL" id="SEW34496.1"/>
    </source>
</evidence>
<dbReference type="OrthoDB" id="9789229at2"/>
<dbReference type="EMBL" id="FOJI01000011">
    <property type="protein sequence ID" value="SEW34496.1"/>
    <property type="molecule type" value="Genomic_DNA"/>
</dbReference>
<dbReference type="InterPro" id="IPR010540">
    <property type="entry name" value="CmpB_TMEM229"/>
</dbReference>
<dbReference type="Proteomes" id="UP000199701">
    <property type="component" value="Unassembled WGS sequence"/>
</dbReference>
<dbReference type="STRING" id="99656.SAMN05421659_11173"/>
<keyword evidence="1" id="KW-0472">Membrane</keyword>
<proteinExistence type="predicted"/>
<feature type="transmembrane region" description="Helical" evidence="1">
    <location>
        <begin position="45"/>
        <end position="66"/>
    </location>
</feature>